<comment type="caution">
    <text evidence="13">The sequence shown here is derived from an EMBL/GenBank/DDBJ whole genome shotgun (WGS) entry which is preliminary data.</text>
</comment>
<dbReference type="PANTHER" id="PTHR11956:SF5">
    <property type="entry name" value="ARGININE--TRNA LIGASE, CYTOPLASMIC"/>
    <property type="match status" value="1"/>
</dbReference>
<dbReference type="InterPro" id="IPR005148">
    <property type="entry name" value="Arg-tRNA-synth_N"/>
</dbReference>
<dbReference type="GO" id="GO:0006420">
    <property type="term" value="P:arginyl-tRNA aminoacylation"/>
    <property type="evidence" value="ECO:0007669"/>
    <property type="project" value="InterPro"/>
</dbReference>
<dbReference type="SMART" id="SM00836">
    <property type="entry name" value="DALR_1"/>
    <property type="match status" value="1"/>
</dbReference>
<evidence type="ECO:0000313" key="14">
    <source>
        <dbReference type="Proteomes" id="UP000178841"/>
    </source>
</evidence>
<evidence type="ECO:0000256" key="2">
    <source>
        <dbReference type="ARBA" id="ARBA00012837"/>
    </source>
</evidence>
<dbReference type="Pfam" id="PF00750">
    <property type="entry name" value="tRNA-synt_1d"/>
    <property type="match status" value="2"/>
</dbReference>
<evidence type="ECO:0000256" key="6">
    <source>
        <dbReference type="ARBA" id="ARBA00022840"/>
    </source>
</evidence>
<keyword evidence="5 10" id="KW-0547">Nucleotide-binding</keyword>
<keyword evidence="8 10" id="KW-0030">Aminoacyl-tRNA synthetase</keyword>
<evidence type="ECO:0000259" key="11">
    <source>
        <dbReference type="SMART" id="SM00836"/>
    </source>
</evidence>
<dbReference type="GO" id="GO:0005524">
    <property type="term" value="F:ATP binding"/>
    <property type="evidence" value="ECO:0007669"/>
    <property type="project" value="UniProtKB-KW"/>
</dbReference>
<dbReference type="SUPFAM" id="SSF52374">
    <property type="entry name" value="Nucleotidylyl transferase"/>
    <property type="match status" value="1"/>
</dbReference>
<dbReference type="Pfam" id="PF03485">
    <property type="entry name" value="Arg_tRNA_synt_N"/>
    <property type="match status" value="1"/>
</dbReference>
<evidence type="ECO:0000256" key="9">
    <source>
        <dbReference type="ARBA" id="ARBA00049339"/>
    </source>
</evidence>
<dbReference type="Proteomes" id="UP000178841">
    <property type="component" value="Unassembled WGS sequence"/>
</dbReference>
<dbReference type="SUPFAM" id="SSF47323">
    <property type="entry name" value="Anticodon-binding domain of a subclass of class I aminoacyl-tRNA synthetases"/>
    <property type="match status" value="1"/>
</dbReference>
<keyword evidence="3" id="KW-0963">Cytoplasm</keyword>
<dbReference type="EC" id="6.1.1.19" evidence="2"/>
<sequence length="513" mass="58279">MVKETIKKALSDFLGGIPKLEFSADEKNGHLTTNCALVFGKEQGIKSKEFAEKIKKEIEPKLSKIVNKIEIAGPGFINFFLTDKVILEELKEVEEKTKNGFGYLDGKKINIEFISANPTGELHIGHGRGAFYGDVLSNIFEFAGANVTREFYVNDSRESKQIKELGKTALGGGGTYLTEKLKEQISRIKLDSDNESDSGLELAGIVQKDNQKFIVDKLGIKFDEWYSEDEKLRATKLNDRTFLALKMKELVYEKDGAMWLKTSEFGDDEDRVVVRSNGTNSYFLSDISYHSEKFSRGYDRVINIWGADHHGHVKRMEAVKKMLGWKGDLKIFITQLVSLKDGKMSKRAGNIVLLEDLVNEFGLDVVRWFFTEKALTTHMEFDAVRAKEHSEKNPVFYVQYAHARMNSIIEKAKDFKKDNATILEVSQISSARALAVKIIQLEEIIESIIKEYQIQKLTTYIYELATAFSHFYRDVRVIGENSYNHGAFEMIKTTKNVLAKSLFLLGISAPEKM</sequence>
<evidence type="ECO:0000256" key="3">
    <source>
        <dbReference type="ARBA" id="ARBA00022490"/>
    </source>
</evidence>
<dbReference type="InterPro" id="IPR009080">
    <property type="entry name" value="tRNAsynth_Ia_anticodon-bd"/>
</dbReference>
<dbReference type="PRINTS" id="PR01038">
    <property type="entry name" value="TRNASYNTHARG"/>
</dbReference>
<evidence type="ECO:0000256" key="7">
    <source>
        <dbReference type="ARBA" id="ARBA00022917"/>
    </source>
</evidence>
<evidence type="ECO:0000256" key="10">
    <source>
        <dbReference type="RuleBase" id="RU363038"/>
    </source>
</evidence>
<keyword evidence="7 10" id="KW-0648">Protein biosynthesis</keyword>
<evidence type="ECO:0000256" key="1">
    <source>
        <dbReference type="ARBA" id="ARBA00005594"/>
    </source>
</evidence>
<dbReference type="Gene3D" id="3.40.50.620">
    <property type="entry name" value="HUPs"/>
    <property type="match status" value="1"/>
</dbReference>
<evidence type="ECO:0000313" key="13">
    <source>
        <dbReference type="EMBL" id="OGZ04431.1"/>
    </source>
</evidence>
<dbReference type="EMBL" id="MHLH01000006">
    <property type="protein sequence ID" value="OGZ04431.1"/>
    <property type="molecule type" value="Genomic_DNA"/>
</dbReference>
<comment type="similarity">
    <text evidence="1 10">Belongs to the class-I aminoacyl-tRNA synthetase family.</text>
</comment>
<name>A0A1G2CUR9_9BACT</name>
<dbReference type="GO" id="GO:0005737">
    <property type="term" value="C:cytoplasm"/>
    <property type="evidence" value="ECO:0007669"/>
    <property type="project" value="InterPro"/>
</dbReference>
<dbReference type="AlphaFoldDB" id="A0A1G2CUR9"/>
<dbReference type="Pfam" id="PF05746">
    <property type="entry name" value="DALR_1"/>
    <property type="match status" value="1"/>
</dbReference>
<proteinExistence type="inferred from homology"/>
<organism evidence="13 14">
    <name type="scientific">Candidatus Lloydbacteria bacterium RIFCSPHIGHO2_01_FULL_41_20</name>
    <dbReference type="NCBI Taxonomy" id="1798657"/>
    <lineage>
        <taxon>Bacteria</taxon>
        <taxon>Candidatus Lloydiibacteriota</taxon>
    </lineage>
</organism>
<dbReference type="GO" id="GO:0004814">
    <property type="term" value="F:arginine-tRNA ligase activity"/>
    <property type="evidence" value="ECO:0007669"/>
    <property type="project" value="UniProtKB-EC"/>
</dbReference>
<accession>A0A1G2CUR9</accession>
<dbReference type="InterPro" id="IPR035684">
    <property type="entry name" value="ArgRS_core"/>
</dbReference>
<dbReference type="Gene3D" id="1.10.730.10">
    <property type="entry name" value="Isoleucyl-tRNA Synthetase, Domain 1"/>
    <property type="match status" value="1"/>
</dbReference>
<dbReference type="InterPro" id="IPR001278">
    <property type="entry name" value="Arg-tRNA-ligase"/>
</dbReference>
<dbReference type="Gene3D" id="3.30.1360.70">
    <property type="entry name" value="Arginyl tRNA synthetase N-terminal domain"/>
    <property type="match status" value="1"/>
</dbReference>
<comment type="catalytic activity">
    <reaction evidence="9">
        <text>tRNA(Arg) + L-arginine + ATP = L-arginyl-tRNA(Arg) + AMP + diphosphate</text>
        <dbReference type="Rhea" id="RHEA:20301"/>
        <dbReference type="Rhea" id="RHEA-COMP:9658"/>
        <dbReference type="Rhea" id="RHEA-COMP:9673"/>
        <dbReference type="ChEBI" id="CHEBI:30616"/>
        <dbReference type="ChEBI" id="CHEBI:32682"/>
        <dbReference type="ChEBI" id="CHEBI:33019"/>
        <dbReference type="ChEBI" id="CHEBI:78442"/>
        <dbReference type="ChEBI" id="CHEBI:78513"/>
        <dbReference type="ChEBI" id="CHEBI:456215"/>
        <dbReference type="EC" id="6.1.1.19"/>
    </reaction>
</comment>
<dbReference type="SMART" id="SM01016">
    <property type="entry name" value="Arg_tRNA_synt_N"/>
    <property type="match status" value="1"/>
</dbReference>
<dbReference type="STRING" id="1798657.A2648_01675"/>
<dbReference type="PROSITE" id="PS00178">
    <property type="entry name" value="AA_TRNA_LIGASE_I"/>
    <property type="match status" value="1"/>
</dbReference>
<reference evidence="13 14" key="1">
    <citation type="journal article" date="2016" name="Nat. Commun.">
        <title>Thousands of microbial genomes shed light on interconnected biogeochemical processes in an aquifer system.</title>
        <authorList>
            <person name="Anantharaman K."/>
            <person name="Brown C.T."/>
            <person name="Hug L.A."/>
            <person name="Sharon I."/>
            <person name="Castelle C.J."/>
            <person name="Probst A.J."/>
            <person name="Thomas B.C."/>
            <person name="Singh A."/>
            <person name="Wilkins M.J."/>
            <person name="Karaoz U."/>
            <person name="Brodie E.L."/>
            <person name="Williams K.H."/>
            <person name="Hubbard S.S."/>
            <person name="Banfield J.F."/>
        </authorList>
    </citation>
    <scope>NUCLEOTIDE SEQUENCE [LARGE SCALE GENOMIC DNA]</scope>
</reference>
<protein>
    <recommendedName>
        <fullName evidence="2">arginine--tRNA ligase</fullName>
        <ecNumber evidence="2">6.1.1.19</ecNumber>
    </recommendedName>
</protein>
<dbReference type="InterPro" id="IPR036695">
    <property type="entry name" value="Arg-tRNA-synth_N_sf"/>
</dbReference>
<keyword evidence="6 10" id="KW-0067">ATP-binding</keyword>
<evidence type="ECO:0000259" key="12">
    <source>
        <dbReference type="SMART" id="SM01016"/>
    </source>
</evidence>
<dbReference type="PANTHER" id="PTHR11956">
    <property type="entry name" value="ARGINYL-TRNA SYNTHETASE"/>
    <property type="match status" value="1"/>
</dbReference>
<gene>
    <name evidence="13" type="ORF">A2648_01675</name>
</gene>
<feature type="domain" description="DALR anticodon binding" evidence="11">
    <location>
        <begin position="398"/>
        <end position="513"/>
    </location>
</feature>
<evidence type="ECO:0000256" key="5">
    <source>
        <dbReference type="ARBA" id="ARBA00022741"/>
    </source>
</evidence>
<dbReference type="CDD" id="cd00671">
    <property type="entry name" value="ArgRS_core"/>
    <property type="match status" value="1"/>
</dbReference>
<dbReference type="InterPro" id="IPR014729">
    <property type="entry name" value="Rossmann-like_a/b/a_fold"/>
</dbReference>
<dbReference type="InterPro" id="IPR008909">
    <property type="entry name" value="DALR_anticod-bd"/>
</dbReference>
<evidence type="ECO:0000256" key="8">
    <source>
        <dbReference type="ARBA" id="ARBA00023146"/>
    </source>
</evidence>
<feature type="domain" description="Arginyl tRNA synthetase N-terminal" evidence="12">
    <location>
        <begin position="4"/>
        <end position="81"/>
    </location>
</feature>
<evidence type="ECO:0000256" key="4">
    <source>
        <dbReference type="ARBA" id="ARBA00022598"/>
    </source>
</evidence>
<keyword evidence="4 10" id="KW-0436">Ligase</keyword>
<dbReference type="SUPFAM" id="SSF55190">
    <property type="entry name" value="Arginyl-tRNA synthetase (ArgRS), N-terminal 'additional' domain"/>
    <property type="match status" value="1"/>
</dbReference>
<dbReference type="InterPro" id="IPR001412">
    <property type="entry name" value="aa-tRNA-synth_I_CS"/>
</dbReference>